<evidence type="ECO:0000256" key="7">
    <source>
        <dbReference type="ARBA" id="ARBA00023157"/>
    </source>
</evidence>
<feature type="transmembrane region" description="Helical" evidence="11">
    <location>
        <begin position="232"/>
        <end position="257"/>
    </location>
</feature>
<dbReference type="GO" id="GO:0071222">
    <property type="term" value="P:cellular response to lipopolysaccharide"/>
    <property type="evidence" value="ECO:0007669"/>
    <property type="project" value="TreeGrafter"/>
</dbReference>
<dbReference type="InterPro" id="IPR013783">
    <property type="entry name" value="Ig-like_fold"/>
</dbReference>
<dbReference type="PANTHER" id="PTHR25466:SF2">
    <property type="entry name" value="T-LYMPHOCYTE ACTIVATION ANTIGEN CD86"/>
    <property type="match status" value="1"/>
</dbReference>
<dbReference type="RefSeq" id="XP_005743826.1">
    <property type="nucleotide sequence ID" value="XM_005743769.1"/>
</dbReference>
<evidence type="ECO:0000256" key="12">
    <source>
        <dbReference type="SAM" id="SignalP"/>
    </source>
</evidence>
<organism evidence="14 15">
    <name type="scientific">Pundamilia nyererei</name>
    <dbReference type="NCBI Taxonomy" id="303518"/>
    <lineage>
        <taxon>Eukaryota</taxon>
        <taxon>Metazoa</taxon>
        <taxon>Chordata</taxon>
        <taxon>Craniata</taxon>
        <taxon>Vertebrata</taxon>
        <taxon>Euteleostomi</taxon>
        <taxon>Actinopterygii</taxon>
        <taxon>Neopterygii</taxon>
        <taxon>Teleostei</taxon>
        <taxon>Neoteleostei</taxon>
        <taxon>Acanthomorphata</taxon>
        <taxon>Ovalentaria</taxon>
        <taxon>Cichlomorphae</taxon>
        <taxon>Cichliformes</taxon>
        <taxon>Cichlidae</taxon>
        <taxon>African cichlids</taxon>
        <taxon>Pseudocrenilabrinae</taxon>
        <taxon>Haplochromini</taxon>
        <taxon>Pundamilia</taxon>
    </lineage>
</organism>
<evidence type="ECO:0000313" key="14">
    <source>
        <dbReference type="Proteomes" id="UP000695023"/>
    </source>
</evidence>
<dbReference type="GO" id="GO:0006955">
    <property type="term" value="P:immune response"/>
    <property type="evidence" value="ECO:0007669"/>
    <property type="project" value="TreeGrafter"/>
</dbReference>
<evidence type="ECO:0000256" key="10">
    <source>
        <dbReference type="ARBA" id="ARBA00023319"/>
    </source>
</evidence>
<proteinExistence type="predicted"/>
<feature type="chain" id="PRO_5041441085" evidence="12">
    <location>
        <begin position="22"/>
        <end position="268"/>
    </location>
</feature>
<keyword evidence="7" id="KW-1015">Disulfide bond</keyword>
<keyword evidence="3 11" id="KW-0812">Transmembrane</keyword>
<keyword evidence="10" id="KW-0393">Immunoglobulin domain</keyword>
<gene>
    <name evidence="15" type="primary">LOC102197985</name>
</gene>
<dbReference type="GO" id="GO:0031295">
    <property type="term" value="P:T cell costimulation"/>
    <property type="evidence" value="ECO:0007669"/>
    <property type="project" value="TreeGrafter"/>
</dbReference>
<evidence type="ECO:0000256" key="1">
    <source>
        <dbReference type="ARBA" id="ARBA00004251"/>
    </source>
</evidence>
<dbReference type="Pfam" id="PF07686">
    <property type="entry name" value="V-set"/>
    <property type="match status" value="1"/>
</dbReference>
<dbReference type="SUPFAM" id="SSF48726">
    <property type="entry name" value="Immunoglobulin"/>
    <property type="match status" value="2"/>
</dbReference>
<dbReference type="GO" id="GO:0009897">
    <property type="term" value="C:external side of plasma membrane"/>
    <property type="evidence" value="ECO:0007669"/>
    <property type="project" value="TreeGrafter"/>
</dbReference>
<dbReference type="InterPro" id="IPR013106">
    <property type="entry name" value="Ig_V-set"/>
</dbReference>
<dbReference type="Pfam" id="PF08205">
    <property type="entry name" value="C2-set_2"/>
    <property type="match status" value="1"/>
</dbReference>
<dbReference type="Gene3D" id="2.60.40.10">
    <property type="entry name" value="Immunoglobulins"/>
    <property type="match status" value="2"/>
</dbReference>
<dbReference type="GO" id="GO:0042130">
    <property type="term" value="P:negative regulation of T cell proliferation"/>
    <property type="evidence" value="ECO:0007669"/>
    <property type="project" value="TreeGrafter"/>
</dbReference>
<keyword evidence="5 11" id="KW-1133">Transmembrane helix</keyword>
<dbReference type="InterPro" id="IPR036179">
    <property type="entry name" value="Ig-like_dom_sf"/>
</dbReference>
<dbReference type="PROSITE" id="PS50835">
    <property type="entry name" value="IG_LIKE"/>
    <property type="match status" value="1"/>
</dbReference>
<dbReference type="GO" id="GO:0042102">
    <property type="term" value="P:positive regulation of T cell proliferation"/>
    <property type="evidence" value="ECO:0007669"/>
    <property type="project" value="TreeGrafter"/>
</dbReference>
<keyword evidence="8" id="KW-0675">Receptor</keyword>
<dbReference type="InterPro" id="IPR007110">
    <property type="entry name" value="Ig-like_dom"/>
</dbReference>
<evidence type="ECO:0000256" key="6">
    <source>
        <dbReference type="ARBA" id="ARBA00023136"/>
    </source>
</evidence>
<dbReference type="GO" id="GO:0007166">
    <property type="term" value="P:cell surface receptor signaling pathway"/>
    <property type="evidence" value="ECO:0007669"/>
    <property type="project" value="TreeGrafter"/>
</dbReference>
<sequence length="268" mass="29596">MEFLLLIFLFLLAPVLLPAWCQTINGSIGETLLWPCMHKLTKRFVREQTYIYWQGMDGSSNPTVAHVYVKGEEDFLYQSSSFQNRTAIFLSQLEDGNFSLLIRNLMLDHDGTFIEVVFISDDSKENICQKTLHVAAVFQEPNIELSQASATCSTAGGYPEPEVTWLSTDDQGNETILEPLEVKTDNNTRNGTFSVFSKANISGLKTVTCRICNPTSGECQTTTKDVSPARTFITGGIAVIVIVTVIVGIISIALCVFCQLNGRRTSTG</sequence>
<dbReference type="GeneID" id="102197985"/>
<keyword evidence="6 11" id="KW-0472">Membrane</keyword>
<reference evidence="15" key="1">
    <citation type="submission" date="2025-08" db="UniProtKB">
        <authorList>
            <consortium name="RefSeq"/>
        </authorList>
    </citation>
    <scope>IDENTIFICATION</scope>
</reference>
<dbReference type="AlphaFoldDB" id="A0A9Y3RWV2"/>
<keyword evidence="2" id="KW-1003">Cell membrane</keyword>
<evidence type="ECO:0000256" key="3">
    <source>
        <dbReference type="ARBA" id="ARBA00022692"/>
    </source>
</evidence>
<keyword evidence="14" id="KW-1185">Reference proteome</keyword>
<comment type="subcellular location">
    <subcellularLocation>
        <location evidence="1">Cell membrane</location>
        <topology evidence="1">Single-pass type I membrane protein</topology>
    </subcellularLocation>
</comment>
<evidence type="ECO:0000256" key="5">
    <source>
        <dbReference type="ARBA" id="ARBA00022989"/>
    </source>
</evidence>
<accession>A0A9Y3RWV2</accession>
<evidence type="ECO:0000259" key="13">
    <source>
        <dbReference type="PROSITE" id="PS50835"/>
    </source>
</evidence>
<protein>
    <submittedName>
        <fullName evidence="15">CD276 antigen-like</fullName>
    </submittedName>
</protein>
<evidence type="ECO:0000313" key="15">
    <source>
        <dbReference type="RefSeq" id="XP_005743826.1"/>
    </source>
</evidence>
<evidence type="ECO:0000256" key="8">
    <source>
        <dbReference type="ARBA" id="ARBA00023170"/>
    </source>
</evidence>
<dbReference type="PANTHER" id="PTHR25466">
    <property type="entry name" value="T-LYMPHOCYTE ACTIVATION ANTIGEN"/>
    <property type="match status" value="1"/>
</dbReference>
<evidence type="ECO:0000256" key="11">
    <source>
        <dbReference type="SAM" id="Phobius"/>
    </source>
</evidence>
<name>A0A9Y3RWV2_9CICH</name>
<dbReference type="InterPro" id="IPR013162">
    <property type="entry name" value="CD80_C2-set"/>
</dbReference>
<keyword evidence="4 12" id="KW-0732">Signal</keyword>
<keyword evidence="9" id="KW-0325">Glycoprotein</keyword>
<evidence type="ECO:0000256" key="9">
    <source>
        <dbReference type="ARBA" id="ARBA00023180"/>
    </source>
</evidence>
<dbReference type="Proteomes" id="UP000695023">
    <property type="component" value="Unplaced"/>
</dbReference>
<evidence type="ECO:0000256" key="2">
    <source>
        <dbReference type="ARBA" id="ARBA00022475"/>
    </source>
</evidence>
<evidence type="ECO:0000256" key="4">
    <source>
        <dbReference type="ARBA" id="ARBA00022729"/>
    </source>
</evidence>
<feature type="domain" description="Ig-like" evidence="13">
    <location>
        <begin position="146"/>
        <end position="227"/>
    </location>
</feature>
<feature type="signal peptide" evidence="12">
    <location>
        <begin position="1"/>
        <end position="21"/>
    </location>
</feature>
<dbReference type="InterPro" id="IPR051713">
    <property type="entry name" value="T-cell_Activation_Regulation"/>
</dbReference>